<keyword evidence="11" id="KW-0333">Golgi apparatus</keyword>
<evidence type="ECO:0000256" key="2">
    <source>
        <dbReference type="ARBA" id="ARBA00004653"/>
    </source>
</evidence>
<comment type="caution">
    <text evidence="14">The sequence shown here is derived from an EMBL/GenBank/DDBJ whole genome shotgun (WGS) entry which is preliminary data.</text>
</comment>
<organism evidence="14 15">
    <name type="scientific">Tieghemostelium lacteum</name>
    <name type="common">Slime mold</name>
    <name type="synonym">Dictyostelium lacteum</name>
    <dbReference type="NCBI Taxonomy" id="361077"/>
    <lineage>
        <taxon>Eukaryota</taxon>
        <taxon>Amoebozoa</taxon>
        <taxon>Evosea</taxon>
        <taxon>Eumycetozoa</taxon>
        <taxon>Dictyostelia</taxon>
        <taxon>Dictyosteliales</taxon>
        <taxon>Raperosteliaceae</taxon>
        <taxon>Tieghemostelium</taxon>
    </lineage>
</organism>
<dbReference type="GO" id="GO:0005886">
    <property type="term" value="C:plasma membrane"/>
    <property type="evidence" value="ECO:0007669"/>
    <property type="project" value="UniProtKB-SubCell"/>
</dbReference>
<dbReference type="Gene3D" id="1.20.1280.290">
    <property type="match status" value="2"/>
</dbReference>
<keyword evidence="8 13" id="KW-0812">Transmembrane</keyword>
<dbReference type="OMA" id="CSLWLRY"/>
<feature type="transmembrane region" description="Helical" evidence="13">
    <location>
        <begin position="55"/>
        <end position="79"/>
    </location>
</feature>
<evidence type="ECO:0000256" key="1">
    <source>
        <dbReference type="ARBA" id="ARBA00004651"/>
    </source>
</evidence>
<evidence type="ECO:0000256" key="13">
    <source>
        <dbReference type="SAM" id="Phobius"/>
    </source>
</evidence>
<dbReference type="GO" id="GO:0051119">
    <property type="term" value="F:sugar transmembrane transporter activity"/>
    <property type="evidence" value="ECO:0007669"/>
    <property type="project" value="InterPro"/>
</dbReference>
<dbReference type="OrthoDB" id="409725at2759"/>
<reference evidence="14 15" key="1">
    <citation type="submission" date="2015-12" db="EMBL/GenBank/DDBJ databases">
        <title>Dictyostelia acquired genes for synthesis and detection of signals that induce cell-type specialization by lateral gene transfer from prokaryotes.</title>
        <authorList>
            <person name="Gloeckner G."/>
            <person name="Schaap P."/>
        </authorList>
    </citation>
    <scope>NUCLEOTIDE SEQUENCE [LARGE SCALE GENOMIC DNA]</scope>
    <source>
        <strain evidence="14 15">TK</strain>
    </source>
</reference>
<dbReference type="AlphaFoldDB" id="A0A151Z8Y9"/>
<evidence type="ECO:0000256" key="12">
    <source>
        <dbReference type="ARBA" id="ARBA00023136"/>
    </source>
</evidence>
<keyword evidence="15" id="KW-1185">Reference proteome</keyword>
<dbReference type="InParanoid" id="A0A151Z8Y9"/>
<feature type="transmembrane region" description="Helical" evidence="13">
    <location>
        <begin position="202"/>
        <end position="222"/>
    </location>
</feature>
<dbReference type="PANTHER" id="PTHR10791">
    <property type="entry name" value="RAG1-ACTIVATING PROTEIN 1"/>
    <property type="match status" value="1"/>
</dbReference>
<feature type="transmembrane region" description="Helical" evidence="13">
    <location>
        <begin position="112"/>
        <end position="131"/>
    </location>
</feature>
<accession>A0A151Z8Y9</accession>
<dbReference type="PANTHER" id="PTHR10791:SF30">
    <property type="entry name" value="SUGAR TRANSPORTER SWEET1"/>
    <property type="match status" value="1"/>
</dbReference>
<name>A0A151Z8Y9_TIELA</name>
<evidence type="ECO:0000256" key="5">
    <source>
        <dbReference type="ARBA" id="ARBA00022448"/>
    </source>
</evidence>
<evidence type="ECO:0000256" key="4">
    <source>
        <dbReference type="ARBA" id="ARBA00021741"/>
    </source>
</evidence>
<gene>
    <name evidence="14" type="ORF">DLAC_09025</name>
</gene>
<keyword evidence="5" id="KW-0813">Transport</keyword>
<keyword evidence="6" id="KW-1003">Cell membrane</keyword>
<feature type="transmembrane region" description="Helical" evidence="13">
    <location>
        <begin position="143"/>
        <end position="162"/>
    </location>
</feature>
<dbReference type="InterPro" id="IPR004316">
    <property type="entry name" value="SWEET_rpt"/>
</dbReference>
<dbReference type="FunFam" id="1.20.1280.290:FF:000004">
    <property type="entry name" value="Sugar transporter SWEET"/>
    <property type="match status" value="1"/>
</dbReference>
<evidence type="ECO:0000256" key="11">
    <source>
        <dbReference type="ARBA" id="ARBA00023034"/>
    </source>
</evidence>
<dbReference type="EMBL" id="LODT01000037">
    <property type="protein sequence ID" value="KYQ90406.1"/>
    <property type="molecule type" value="Genomic_DNA"/>
</dbReference>
<proteinExistence type="inferred from homology"/>
<evidence type="ECO:0000256" key="9">
    <source>
        <dbReference type="ARBA" id="ARBA00022737"/>
    </source>
</evidence>
<dbReference type="FunCoup" id="A0A151Z8Y9">
    <property type="interactions" value="6"/>
</dbReference>
<sequence length="240" mass="26460">MDQSEVILPLNSGSETESSHSYLLGLFSLLATFITISLYFGPYSTIKQIIQKKSVGSVAGLQFIMTSLSCFLWVCYAVLTSNKTMFLVNNIGFILSSYYAYIYWLYSHESKFKFQVIGGFLIGVSILGFSFSSSDHQVRVDNLGILSCVICVLMFASPLEKLSSVIRLKNSDGMLKQVAIGSLLCGLSWTVFGLLIDDVYVYGPNILASILSFIQVSLILVYPPPNLPMHGSSSIVDQVY</sequence>
<feature type="transmembrane region" description="Helical" evidence="13">
    <location>
        <begin position="20"/>
        <end position="43"/>
    </location>
</feature>
<evidence type="ECO:0000256" key="6">
    <source>
        <dbReference type="ARBA" id="ARBA00022475"/>
    </source>
</evidence>
<feature type="transmembrane region" description="Helical" evidence="13">
    <location>
        <begin position="85"/>
        <end position="105"/>
    </location>
</feature>
<evidence type="ECO:0000256" key="3">
    <source>
        <dbReference type="ARBA" id="ARBA00007809"/>
    </source>
</evidence>
<keyword evidence="12 13" id="KW-0472">Membrane</keyword>
<feature type="transmembrane region" description="Helical" evidence="13">
    <location>
        <begin position="174"/>
        <end position="196"/>
    </location>
</feature>
<dbReference type="Pfam" id="PF03083">
    <property type="entry name" value="MtN3_slv"/>
    <property type="match status" value="2"/>
</dbReference>
<evidence type="ECO:0000313" key="15">
    <source>
        <dbReference type="Proteomes" id="UP000076078"/>
    </source>
</evidence>
<keyword evidence="7" id="KW-0762">Sugar transport</keyword>
<dbReference type="GO" id="GO:0000139">
    <property type="term" value="C:Golgi membrane"/>
    <property type="evidence" value="ECO:0007669"/>
    <property type="project" value="UniProtKB-SubCell"/>
</dbReference>
<evidence type="ECO:0000313" key="14">
    <source>
        <dbReference type="EMBL" id="KYQ90406.1"/>
    </source>
</evidence>
<comment type="subcellular location">
    <subcellularLocation>
        <location evidence="1">Cell membrane</location>
        <topology evidence="1">Multi-pass membrane protein</topology>
    </subcellularLocation>
    <subcellularLocation>
        <location evidence="2">Golgi apparatus membrane</location>
        <topology evidence="2">Multi-pass membrane protein</topology>
    </subcellularLocation>
</comment>
<dbReference type="Proteomes" id="UP000076078">
    <property type="component" value="Unassembled WGS sequence"/>
</dbReference>
<dbReference type="InterPro" id="IPR047664">
    <property type="entry name" value="SWEET"/>
</dbReference>
<evidence type="ECO:0000256" key="8">
    <source>
        <dbReference type="ARBA" id="ARBA00022692"/>
    </source>
</evidence>
<keyword evidence="9" id="KW-0677">Repeat</keyword>
<evidence type="ECO:0000256" key="7">
    <source>
        <dbReference type="ARBA" id="ARBA00022597"/>
    </source>
</evidence>
<comment type="similarity">
    <text evidence="3">Belongs to the SWEET sugar transporter family.</text>
</comment>
<keyword evidence="10 13" id="KW-1133">Transmembrane helix</keyword>
<protein>
    <recommendedName>
        <fullName evidence="4">Sugar transporter SWEET1</fullName>
    </recommendedName>
</protein>
<evidence type="ECO:0000256" key="10">
    <source>
        <dbReference type="ARBA" id="ARBA00022989"/>
    </source>
</evidence>